<dbReference type="Gene3D" id="2.120.10.30">
    <property type="entry name" value="TolB, C-terminal domain"/>
    <property type="match status" value="1"/>
</dbReference>
<comment type="subcellular location">
    <subcellularLocation>
        <location evidence="1">Cell membrane</location>
    </subcellularLocation>
</comment>
<evidence type="ECO:0000256" key="4">
    <source>
        <dbReference type="ARBA" id="ARBA00023136"/>
    </source>
</evidence>
<keyword evidence="3" id="KW-1003">Cell membrane</keyword>
<evidence type="ECO:0000256" key="2">
    <source>
        <dbReference type="ARBA" id="ARBA00009852"/>
    </source>
</evidence>
<keyword evidence="7" id="KW-1185">Reference proteome</keyword>
<dbReference type="PROSITE" id="PS51257">
    <property type="entry name" value="PROKAR_LIPOPROTEIN"/>
    <property type="match status" value="1"/>
</dbReference>
<dbReference type="InterPro" id="IPR009722">
    <property type="entry name" value="YjiK/CarP"/>
</dbReference>
<evidence type="ECO:0000256" key="3">
    <source>
        <dbReference type="ARBA" id="ARBA00022475"/>
    </source>
</evidence>
<organism evidence="6 7">
    <name type="scientific">Mucilaginibacter terrenus</name>
    <dbReference type="NCBI Taxonomy" id="2482727"/>
    <lineage>
        <taxon>Bacteria</taxon>
        <taxon>Pseudomonadati</taxon>
        <taxon>Bacteroidota</taxon>
        <taxon>Sphingobacteriia</taxon>
        <taxon>Sphingobacteriales</taxon>
        <taxon>Sphingobacteriaceae</taxon>
        <taxon>Mucilaginibacter</taxon>
    </lineage>
</organism>
<dbReference type="GO" id="GO:0005886">
    <property type="term" value="C:plasma membrane"/>
    <property type="evidence" value="ECO:0007669"/>
    <property type="project" value="UniProtKB-SubCell"/>
</dbReference>
<accession>A0A3E2NVK2</accession>
<feature type="region of interest" description="Disordered" evidence="5">
    <location>
        <begin position="22"/>
        <end position="48"/>
    </location>
</feature>
<gene>
    <name evidence="6" type="ORF">DYU05_05385</name>
</gene>
<dbReference type="EMBL" id="QWDE01000001">
    <property type="protein sequence ID" value="RFZ85038.1"/>
    <property type="molecule type" value="Genomic_DNA"/>
</dbReference>
<proteinExistence type="inferred from homology"/>
<dbReference type="Pfam" id="PF06977">
    <property type="entry name" value="SdiA-regulated"/>
    <property type="match status" value="1"/>
</dbReference>
<evidence type="ECO:0000313" key="6">
    <source>
        <dbReference type="EMBL" id="RFZ85038.1"/>
    </source>
</evidence>
<protein>
    <submittedName>
        <fullName evidence="6">SdiA-regulated family protein</fullName>
    </submittedName>
</protein>
<dbReference type="Proteomes" id="UP000260823">
    <property type="component" value="Unassembled WGS sequence"/>
</dbReference>
<dbReference type="RefSeq" id="WP_117381939.1">
    <property type="nucleotide sequence ID" value="NZ_QWDE01000001.1"/>
</dbReference>
<evidence type="ECO:0000313" key="7">
    <source>
        <dbReference type="Proteomes" id="UP000260823"/>
    </source>
</evidence>
<evidence type="ECO:0000256" key="5">
    <source>
        <dbReference type="SAM" id="MobiDB-lite"/>
    </source>
</evidence>
<sequence>MKKSALFLPVLVVAIAIGSCSQGDGKGTDKKKKDKEETEGPVSPPEYDLASGVDYNMPNELLEISGIAFNNGDKNRIYAEQDEDGNIYYMKPGDKDAKSVKFGKHGDYEDVAIGNGQAVILRSDGEIRTFPLQQVEAGTITGQQVFKGLLPEGEYEGMHFDNITKKLYIICKQCQDERSSKEDGGFVFDLGTDGKVTKAGEFNINVKEISKEEGKKIKFRPSALARNPLTKEWYIVSSVNKLLVVTNAGWKINASYKLNKGFLQPEGIAFDSEGNLYISNEGDEISSGNILFFKYLK</sequence>
<dbReference type="SUPFAM" id="SSF101898">
    <property type="entry name" value="NHL repeat"/>
    <property type="match status" value="1"/>
</dbReference>
<comment type="similarity">
    <text evidence="2">Belongs to the YjiK family.</text>
</comment>
<evidence type="ECO:0000256" key="1">
    <source>
        <dbReference type="ARBA" id="ARBA00004236"/>
    </source>
</evidence>
<name>A0A3E2NVK2_9SPHI</name>
<dbReference type="InterPro" id="IPR011042">
    <property type="entry name" value="6-blade_b-propeller_TolB-like"/>
</dbReference>
<dbReference type="AlphaFoldDB" id="A0A3E2NVK2"/>
<keyword evidence="4" id="KW-0472">Membrane</keyword>
<dbReference type="OrthoDB" id="5292493at2"/>
<comment type="caution">
    <text evidence="6">The sequence shown here is derived from an EMBL/GenBank/DDBJ whole genome shotgun (WGS) entry which is preliminary data.</text>
</comment>
<reference evidence="6 7" key="1">
    <citation type="submission" date="2018-08" db="EMBL/GenBank/DDBJ databases">
        <title>Mucilaginibacter terrae sp. nov., isolated from manganese diggings.</title>
        <authorList>
            <person name="Huang Y."/>
            <person name="Zhou Z."/>
        </authorList>
    </citation>
    <scope>NUCLEOTIDE SEQUENCE [LARGE SCALE GENOMIC DNA]</scope>
    <source>
        <strain evidence="6 7">ZH6</strain>
    </source>
</reference>